<organism evidence="2 3">
    <name type="scientific">Polaromonas naphthalenivorans (strain CJ2)</name>
    <dbReference type="NCBI Taxonomy" id="365044"/>
    <lineage>
        <taxon>Bacteria</taxon>
        <taxon>Pseudomonadati</taxon>
        <taxon>Pseudomonadota</taxon>
        <taxon>Betaproteobacteria</taxon>
        <taxon>Burkholderiales</taxon>
        <taxon>Comamonadaceae</taxon>
        <taxon>Polaromonas</taxon>
    </lineage>
</organism>
<evidence type="ECO:0000313" key="2">
    <source>
        <dbReference type="EMBL" id="ABM37774.1"/>
    </source>
</evidence>
<dbReference type="EMBL" id="CP000529">
    <property type="protein sequence ID" value="ABM37774.1"/>
    <property type="molecule type" value="Genomic_DNA"/>
</dbReference>
<keyword evidence="3" id="KW-1185">Reference proteome</keyword>
<dbReference type="HOGENOM" id="CLU_2261164_0_0_4"/>
<dbReference type="KEGG" id="pna:Pnap_2469"/>
<dbReference type="AlphaFoldDB" id="A1VQ46"/>
<sequence>MHQWRIRRAAAAKIVTHHRSLATPVDAVLPGNESPPAIPPDSQPKQPCSPIASESIALCATANTRTGMPAPVWRCHWCQSPCPALVRQGFLRHSRWWRDGRYL</sequence>
<gene>
    <name evidence="2" type="ordered locus">Pnap_2469</name>
</gene>
<dbReference type="STRING" id="365044.Pnap_2469"/>
<accession>A1VQ46</accession>
<evidence type="ECO:0000313" key="3">
    <source>
        <dbReference type="Proteomes" id="UP000000644"/>
    </source>
</evidence>
<reference evidence="3" key="1">
    <citation type="journal article" date="2009" name="Environ. Microbiol.">
        <title>The genome of Polaromonas naphthalenivorans strain CJ2, isolated from coal tar-contaminated sediment, reveals physiological and metabolic versatility and evolution through extensive horizontal gene transfer.</title>
        <authorList>
            <person name="Yagi J.M."/>
            <person name="Sims D."/>
            <person name="Brettin T."/>
            <person name="Bruce D."/>
            <person name="Madsen E.L."/>
        </authorList>
    </citation>
    <scope>NUCLEOTIDE SEQUENCE [LARGE SCALE GENOMIC DNA]</scope>
    <source>
        <strain evidence="3">CJ2</strain>
    </source>
</reference>
<evidence type="ECO:0000256" key="1">
    <source>
        <dbReference type="SAM" id="MobiDB-lite"/>
    </source>
</evidence>
<name>A1VQ46_POLNA</name>
<proteinExistence type="predicted"/>
<dbReference type="Proteomes" id="UP000000644">
    <property type="component" value="Chromosome"/>
</dbReference>
<feature type="region of interest" description="Disordered" evidence="1">
    <location>
        <begin position="25"/>
        <end position="49"/>
    </location>
</feature>
<protein>
    <submittedName>
        <fullName evidence="2">Uncharacterized protein</fullName>
    </submittedName>
</protein>